<dbReference type="SUPFAM" id="SSF82171">
    <property type="entry name" value="DPP6 N-terminal domain-like"/>
    <property type="match status" value="1"/>
</dbReference>
<evidence type="ECO:0008006" key="4">
    <source>
        <dbReference type="Google" id="ProtNLM"/>
    </source>
</evidence>
<keyword evidence="3" id="KW-1185">Reference proteome</keyword>
<protein>
    <recommendedName>
        <fullName evidence="4">WD40 domain protein beta Propeller</fullName>
    </recommendedName>
</protein>
<dbReference type="HOGENOM" id="CLU_056136_0_0_11"/>
<evidence type="ECO:0000313" key="3">
    <source>
        <dbReference type="Proteomes" id="UP000007962"/>
    </source>
</evidence>
<feature type="region of interest" description="Disordered" evidence="1">
    <location>
        <begin position="271"/>
        <end position="311"/>
    </location>
</feature>
<reference evidence="2 3" key="1">
    <citation type="journal article" date="2009" name="Stand. Genomic Sci.">
        <title>Complete genome sequence of Beutenbergia cavernae type strain (HKI 0122).</title>
        <authorList>
            <person name="Land M."/>
            <person name="Pukall R."/>
            <person name="Abt B."/>
            <person name="Goker M."/>
            <person name="Rohde M."/>
            <person name="Glavina Del Rio T."/>
            <person name="Tice H."/>
            <person name="Copeland A."/>
            <person name="Cheng J.F."/>
            <person name="Lucas S."/>
            <person name="Chen F."/>
            <person name="Nolan M."/>
            <person name="Bruce D."/>
            <person name="Goodwin L."/>
            <person name="Pitluck S."/>
            <person name="Ivanova N."/>
            <person name="Mavromatis K."/>
            <person name="Ovchinnikova G."/>
            <person name="Pati A."/>
            <person name="Chen A."/>
            <person name="Palaniappan K."/>
            <person name="Hauser L."/>
            <person name="Chang Y.J."/>
            <person name="Jefferies C.C."/>
            <person name="Saunders E."/>
            <person name="Brettin T."/>
            <person name="Detter J.C."/>
            <person name="Han C."/>
            <person name="Chain P."/>
            <person name="Bristow J."/>
            <person name="Eisen J.A."/>
            <person name="Markowitz V."/>
            <person name="Hugenholtz P."/>
            <person name="Kyrpides N.C."/>
            <person name="Klenk H.P."/>
            <person name="Lapidus A."/>
        </authorList>
    </citation>
    <scope>NUCLEOTIDE SEQUENCE [LARGE SCALE GENOMIC DNA]</scope>
    <source>
        <strain evidence="3">ATCC BAA-8 / DSM 12333 / NBRC 16432</strain>
    </source>
</reference>
<dbReference type="Gene3D" id="2.120.10.30">
    <property type="entry name" value="TolB, C-terminal domain"/>
    <property type="match status" value="1"/>
</dbReference>
<evidence type="ECO:0000256" key="1">
    <source>
        <dbReference type="SAM" id="MobiDB-lite"/>
    </source>
</evidence>
<accession>C5BX63</accession>
<dbReference type="AlphaFoldDB" id="C5BX63"/>
<dbReference type="STRING" id="471853.Bcav_0475"/>
<dbReference type="KEGG" id="bcv:Bcav_0475"/>
<dbReference type="eggNOG" id="COG0823">
    <property type="taxonomic scope" value="Bacteria"/>
</dbReference>
<sequence>MPRAFAPGQTATVWIHDVETRERHRAWVSRDVLPEAPNWTPDGAHLVLNGGGRLLVIDAERAVAPESVTPSPVDAAGLPPVNNDHVLAPDGRTVFASAEDGHLYAVPLAGGSARRVSSSRGPTFTHYLHGVSSDGATLSYVGLERRADGVRTNLFTMPAAGGPSVQLTDDDFPDDGAELGPGEDGTEWLWFSSERPLPGAPRRAPGHAQLFRMRPDGTGLEQLTHDERVNWFPHPSPGGTRVAYVSFPPGTLGHPADVADVRIRLLPLSGRAPSGADGELGSIREGMAPESTPVRPPGGVDDDGVGRPRDLARVFGGQGAMNVPSWAPDSRRLAYVDYSPV</sequence>
<dbReference type="Proteomes" id="UP000007962">
    <property type="component" value="Chromosome"/>
</dbReference>
<name>C5BX63_BEUC1</name>
<organism evidence="2 3">
    <name type="scientific">Beutenbergia cavernae (strain ATCC BAA-8 / DSM 12333 / CCUG 43141 / JCM 11478 / NBRC 16432 / NCIMB 13614 / HKI 0122)</name>
    <dbReference type="NCBI Taxonomy" id="471853"/>
    <lineage>
        <taxon>Bacteria</taxon>
        <taxon>Bacillati</taxon>
        <taxon>Actinomycetota</taxon>
        <taxon>Actinomycetes</taxon>
        <taxon>Micrococcales</taxon>
        <taxon>Beutenbergiaceae</taxon>
        <taxon>Beutenbergia</taxon>
    </lineage>
</organism>
<gene>
    <name evidence="2" type="ordered locus">Bcav_0475</name>
</gene>
<evidence type="ECO:0000313" key="2">
    <source>
        <dbReference type="EMBL" id="ACQ78738.1"/>
    </source>
</evidence>
<proteinExistence type="predicted"/>
<dbReference type="RefSeq" id="WP_012725518.1">
    <property type="nucleotide sequence ID" value="NC_012669.1"/>
</dbReference>
<dbReference type="EMBL" id="CP001618">
    <property type="protein sequence ID" value="ACQ78738.1"/>
    <property type="molecule type" value="Genomic_DNA"/>
</dbReference>
<dbReference type="InterPro" id="IPR011042">
    <property type="entry name" value="6-blade_b-propeller_TolB-like"/>
</dbReference>